<evidence type="ECO:0000259" key="7">
    <source>
        <dbReference type="Pfam" id="PF01035"/>
    </source>
</evidence>
<dbReference type="NCBIfam" id="TIGR00589">
    <property type="entry name" value="ogt"/>
    <property type="match status" value="1"/>
</dbReference>
<evidence type="ECO:0000256" key="2">
    <source>
        <dbReference type="ARBA" id="ARBA00022603"/>
    </source>
</evidence>
<dbReference type="Pfam" id="PF02870">
    <property type="entry name" value="Methyltransf_1N"/>
    <property type="match status" value="1"/>
</dbReference>
<protein>
    <submittedName>
        <fullName evidence="9">Cysteine methyltransferase</fullName>
    </submittedName>
</protein>
<dbReference type="SUPFAM" id="SSF46767">
    <property type="entry name" value="Methylated DNA-protein cysteine methyltransferase, C-terminal domain"/>
    <property type="match status" value="1"/>
</dbReference>
<keyword evidence="10" id="KW-1185">Reference proteome</keyword>
<dbReference type="GO" id="GO:0032259">
    <property type="term" value="P:methylation"/>
    <property type="evidence" value="ECO:0007669"/>
    <property type="project" value="UniProtKB-KW"/>
</dbReference>
<dbReference type="Proteomes" id="UP000051063">
    <property type="component" value="Unassembled WGS sequence"/>
</dbReference>
<comment type="catalytic activity">
    <reaction evidence="6">
        <text>a 6-O-methyl-2'-deoxyguanosine in DNA + L-cysteinyl-[protein] = S-methyl-L-cysteinyl-[protein] + a 2'-deoxyguanosine in DNA</text>
        <dbReference type="Rhea" id="RHEA:24000"/>
        <dbReference type="Rhea" id="RHEA-COMP:10131"/>
        <dbReference type="Rhea" id="RHEA-COMP:10132"/>
        <dbReference type="Rhea" id="RHEA-COMP:11367"/>
        <dbReference type="Rhea" id="RHEA-COMP:11368"/>
        <dbReference type="ChEBI" id="CHEBI:29950"/>
        <dbReference type="ChEBI" id="CHEBI:82612"/>
        <dbReference type="ChEBI" id="CHEBI:85445"/>
        <dbReference type="ChEBI" id="CHEBI:85448"/>
        <dbReference type="EC" id="2.1.1.63"/>
    </reaction>
</comment>
<accession>A0ABR5NB18</accession>
<dbReference type="RefSeq" id="WP_055743041.1">
    <property type="nucleotide sequence ID" value="NZ_LJJB01000007.1"/>
</dbReference>
<name>A0ABR5NB18_BRECH</name>
<organism evidence="9 10">
    <name type="scientific">Brevibacillus choshinensis</name>
    <dbReference type="NCBI Taxonomy" id="54911"/>
    <lineage>
        <taxon>Bacteria</taxon>
        <taxon>Bacillati</taxon>
        <taxon>Bacillota</taxon>
        <taxon>Bacilli</taxon>
        <taxon>Bacillales</taxon>
        <taxon>Paenibacillaceae</taxon>
        <taxon>Brevibacillus</taxon>
    </lineage>
</organism>
<proteinExistence type="predicted"/>
<feature type="domain" description="Methylated-DNA-[protein]-cysteine S-methyltransferase DNA binding" evidence="7">
    <location>
        <begin position="91"/>
        <end position="171"/>
    </location>
</feature>
<keyword evidence="3" id="KW-0808">Transferase</keyword>
<dbReference type="InterPro" id="IPR036217">
    <property type="entry name" value="MethylDNA_cys_MeTrfase_DNAb"/>
</dbReference>
<evidence type="ECO:0000313" key="9">
    <source>
        <dbReference type="EMBL" id="KQL48748.1"/>
    </source>
</evidence>
<evidence type="ECO:0000256" key="5">
    <source>
        <dbReference type="ARBA" id="ARBA00023204"/>
    </source>
</evidence>
<dbReference type="Pfam" id="PF01035">
    <property type="entry name" value="DNA_binding_1"/>
    <property type="match status" value="1"/>
</dbReference>
<keyword evidence="4" id="KW-0227">DNA damage</keyword>
<dbReference type="PROSITE" id="PS00374">
    <property type="entry name" value="MGMT"/>
    <property type="match status" value="1"/>
</dbReference>
<dbReference type="InterPro" id="IPR036388">
    <property type="entry name" value="WH-like_DNA-bd_sf"/>
</dbReference>
<evidence type="ECO:0000259" key="8">
    <source>
        <dbReference type="Pfam" id="PF02870"/>
    </source>
</evidence>
<dbReference type="Gene3D" id="1.10.10.10">
    <property type="entry name" value="Winged helix-like DNA-binding domain superfamily/Winged helix DNA-binding domain"/>
    <property type="match status" value="1"/>
</dbReference>
<dbReference type="SUPFAM" id="SSF53155">
    <property type="entry name" value="Methylated DNA-protein cysteine methyltransferase domain"/>
    <property type="match status" value="1"/>
</dbReference>
<comment type="catalytic activity">
    <reaction evidence="1">
        <text>a 4-O-methyl-thymidine in DNA + L-cysteinyl-[protein] = a thymidine in DNA + S-methyl-L-cysteinyl-[protein]</text>
        <dbReference type="Rhea" id="RHEA:53428"/>
        <dbReference type="Rhea" id="RHEA-COMP:10131"/>
        <dbReference type="Rhea" id="RHEA-COMP:10132"/>
        <dbReference type="Rhea" id="RHEA-COMP:13555"/>
        <dbReference type="Rhea" id="RHEA-COMP:13556"/>
        <dbReference type="ChEBI" id="CHEBI:29950"/>
        <dbReference type="ChEBI" id="CHEBI:82612"/>
        <dbReference type="ChEBI" id="CHEBI:137386"/>
        <dbReference type="ChEBI" id="CHEBI:137387"/>
        <dbReference type="EC" id="2.1.1.63"/>
    </reaction>
</comment>
<evidence type="ECO:0000256" key="4">
    <source>
        <dbReference type="ARBA" id="ARBA00022763"/>
    </source>
</evidence>
<sequence length="182" mass="20654">MKNEKKRELYWTWLSYEGWNLYMAATSRGLCFVGSQDQPWDELAQWASQRFPGSTLVRDDERLQPYVAPLIEYLRGERESFDIALDVHGTPFQLAVWEALCQIPFGQTRTYSEIATQIQRPAAVRAVGAAIGANPVLIAVPCHRVIGKNGALTGYRGGMEMKEVLLQIEQVETRAQRRPLRA</sequence>
<evidence type="ECO:0000256" key="1">
    <source>
        <dbReference type="ARBA" id="ARBA00001286"/>
    </source>
</evidence>
<evidence type="ECO:0000256" key="3">
    <source>
        <dbReference type="ARBA" id="ARBA00022679"/>
    </source>
</evidence>
<dbReference type="EMBL" id="LJJB01000007">
    <property type="protein sequence ID" value="KQL48748.1"/>
    <property type="molecule type" value="Genomic_DNA"/>
</dbReference>
<dbReference type="GO" id="GO:0008168">
    <property type="term" value="F:methyltransferase activity"/>
    <property type="evidence" value="ECO:0007669"/>
    <property type="project" value="UniProtKB-KW"/>
</dbReference>
<reference evidence="9 10" key="1">
    <citation type="submission" date="2015-09" db="EMBL/GenBank/DDBJ databases">
        <title>Genome sequencing project for genomic taxonomy and phylogenomics of Bacillus-like bacteria.</title>
        <authorList>
            <person name="Liu B."/>
            <person name="Wang J."/>
            <person name="Zhu Y."/>
            <person name="Liu G."/>
            <person name="Chen Q."/>
            <person name="Chen Z."/>
            <person name="Lan J."/>
            <person name="Che J."/>
            <person name="Ge C."/>
            <person name="Shi H."/>
            <person name="Pan Z."/>
            <person name="Liu X."/>
        </authorList>
    </citation>
    <scope>NUCLEOTIDE SEQUENCE [LARGE SCALE GENOMIC DNA]</scope>
    <source>
        <strain evidence="9 10">DSM 8552</strain>
    </source>
</reference>
<evidence type="ECO:0000256" key="6">
    <source>
        <dbReference type="ARBA" id="ARBA00049348"/>
    </source>
</evidence>
<keyword evidence="5" id="KW-0234">DNA repair</keyword>
<dbReference type="InterPro" id="IPR001497">
    <property type="entry name" value="MethylDNA_cys_MeTrfase_AS"/>
</dbReference>
<dbReference type="CDD" id="cd06445">
    <property type="entry name" value="ATase"/>
    <property type="match status" value="1"/>
</dbReference>
<dbReference type="PANTHER" id="PTHR10815:SF12">
    <property type="entry name" value="METHYLATED-DNA--PROTEIN-CYSTEINE METHYLTRANSFERASE, INDUCIBLE"/>
    <property type="match status" value="1"/>
</dbReference>
<feature type="domain" description="Methylguanine DNA methyltransferase ribonuclease-like" evidence="8">
    <location>
        <begin position="9"/>
        <end position="86"/>
    </location>
</feature>
<dbReference type="InterPro" id="IPR008332">
    <property type="entry name" value="MethylG_MeTrfase_N"/>
</dbReference>
<keyword evidence="2 9" id="KW-0489">Methyltransferase</keyword>
<dbReference type="InterPro" id="IPR036631">
    <property type="entry name" value="MGMT_N_sf"/>
</dbReference>
<dbReference type="InterPro" id="IPR014048">
    <property type="entry name" value="MethylDNA_cys_MeTrfase_DNA-bd"/>
</dbReference>
<comment type="caution">
    <text evidence="9">The sequence shown here is derived from an EMBL/GenBank/DDBJ whole genome shotgun (WGS) entry which is preliminary data.</text>
</comment>
<gene>
    <name evidence="9" type="ORF">AN963_02820</name>
</gene>
<dbReference type="PANTHER" id="PTHR10815">
    <property type="entry name" value="METHYLATED-DNA--PROTEIN-CYSTEINE METHYLTRANSFERASE"/>
    <property type="match status" value="1"/>
</dbReference>
<evidence type="ECO:0000313" key="10">
    <source>
        <dbReference type="Proteomes" id="UP000051063"/>
    </source>
</evidence>
<dbReference type="Gene3D" id="3.30.160.70">
    <property type="entry name" value="Methylated DNA-protein cysteine methyltransferase domain"/>
    <property type="match status" value="1"/>
</dbReference>